<dbReference type="Pfam" id="PF01712">
    <property type="entry name" value="dNK"/>
    <property type="match status" value="1"/>
</dbReference>
<dbReference type="PIRSF" id="PIRSF000705">
    <property type="entry name" value="DNK"/>
    <property type="match status" value="1"/>
</dbReference>
<organism evidence="4 5">
    <name type="scientific">Musca hytrovirus</name>
    <name type="common">isolate Musca domestica/United States/Boucias/-</name>
    <name type="synonym">MHV</name>
    <dbReference type="NCBI Taxonomy" id="523909"/>
    <lineage>
        <taxon>Viruses</taxon>
        <taxon>Viruses incertae sedis</taxon>
        <taxon>Naldaviricetes</taxon>
        <taxon>Lefavirales</taxon>
        <taxon>Hytrosaviridae</taxon>
        <taxon>Muscavirus</taxon>
        <taxon>Muscavirus musdomesticae</taxon>
    </lineage>
</organism>
<protein>
    <submittedName>
        <fullName evidence="4">Thymidine kinase</fullName>
    </submittedName>
</protein>
<feature type="binding site" evidence="2">
    <location>
        <begin position="9"/>
        <end position="17"/>
    </location>
    <ligand>
        <name>ATP</name>
        <dbReference type="ChEBI" id="CHEBI:30616"/>
    </ligand>
</feature>
<organismHost>
    <name type="scientific">Musca domestica</name>
    <name type="common">House fly</name>
    <dbReference type="NCBI Taxonomy" id="7370"/>
</organismHost>
<evidence type="ECO:0000259" key="3">
    <source>
        <dbReference type="Pfam" id="PF01712"/>
    </source>
</evidence>
<keyword evidence="4" id="KW-0808">Transferase</keyword>
<dbReference type="SUPFAM" id="SSF52540">
    <property type="entry name" value="P-loop containing nucleoside triphosphate hydrolases"/>
    <property type="match status" value="1"/>
</dbReference>
<dbReference type="InterPro" id="IPR002624">
    <property type="entry name" value="DCK/DGK"/>
</dbReference>
<dbReference type="GO" id="GO:0005524">
    <property type="term" value="F:ATP binding"/>
    <property type="evidence" value="ECO:0007669"/>
    <property type="project" value="UniProtKB-KW"/>
</dbReference>
<dbReference type="InterPro" id="IPR050566">
    <property type="entry name" value="Deoxyribonucleoside_kinase"/>
</dbReference>
<dbReference type="PANTHER" id="PTHR10513:SF35">
    <property type="entry name" value="DEOXYADENOSINE KINASE"/>
    <property type="match status" value="1"/>
</dbReference>
<name>B2YG46_MHVB</name>
<keyword evidence="2" id="KW-0547">Nucleotide-binding</keyword>
<dbReference type="GeneID" id="6295381"/>
<evidence type="ECO:0000256" key="2">
    <source>
        <dbReference type="PIRSR" id="PIRSR000705-3"/>
    </source>
</evidence>
<reference evidence="4 5" key="1">
    <citation type="journal article" date="2008" name="Virology">
        <title>Sequence analysis of a non-classified, non-occluded DNA virus that causes salivary gland hypertrophy of Musca domestica, MdSGHV.</title>
        <authorList>
            <person name="Garcia-Maruniak A."/>
            <person name="Maruniak J.E."/>
            <person name="Farmerie W."/>
            <person name="Boucias D.G."/>
        </authorList>
    </citation>
    <scope>NUCLEOTIDE SEQUENCE [LARGE SCALE GENOMIC DNA]</scope>
    <source>
        <strain evidence="5">Isolate Musca domestica/United States/Boucias/-</strain>
    </source>
</reference>
<dbReference type="Proteomes" id="UP000011274">
    <property type="component" value="Segment"/>
</dbReference>
<evidence type="ECO:0000256" key="1">
    <source>
        <dbReference type="PIRSR" id="PIRSR000705-1"/>
    </source>
</evidence>
<keyword evidence="2" id="KW-0067">ATP-binding</keyword>
<accession>B2YG46</accession>
<keyword evidence="4" id="KW-0418">Kinase</keyword>
<dbReference type="OrthoDB" id="11142at10239"/>
<dbReference type="PANTHER" id="PTHR10513">
    <property type="entry name" value="DEOXYNUCLEOSIDE KINASE"/>
    <property type="match status" value="1"/>
</dbReference>
<gene>
    <name evidence="4" type="primary">tk</name>
    <name evidence="4" type="ORF">MdSGHV069</name>
</gene>
<feature type="active site" description="Proton acceptor" evidence="1">
    <location>
        <position position="82"/>
    </location>
</feature>
<dbReference type="RefSeq" id="YP_001883397.1">
    <property type="nucleotide sequence ID" value="NC_010671.1"/>
</dbReference>
<evidence type="ECO:0000313" key="5">
    <source>
        <dbReference type="Proteomes" id="UP000011274"/>
    </source>
</evidence>
<dbReference type="InterPro" id="IPR031314">
    <property type="entry name" value="DNK_dom"/>
</dbReference>
<keyword evidence="5" id="KW-1185">Reference proteome</keyword>
<dbReference type="KEGG" id="vg:6295381"/>
<proteinExistence type="predicted"/>
<dbReference type="InterPro" id="IPR027417">
    <property type="entry name" value="P-loop_NTPase"/>
</dbReference>
<evidence type="ECO:0000313" key="4">
    <source>
        <dbReference type="EMBL" id="ACD03528.1"/>
    </source>
</evidence>
<dbReference type="EMBL" id="EU522111">
    <property type="protein sequence ID" value="ACD03528.1"/>
    <property type="molecule type" value="Genomic_DNA"/>
</dbReference>
<feature type="domain" description="Deoxynucleoside kinase" evidence="3">
    <location>
        <begin position="5"/>
        <end position="186"/>
    </location>
</feature>
<sequence length="203" mass="23660">MSLLIFIEGNIGAGKTTLLRKLKTIYDNTKGLVLTEPVANWPSLKLFYEDKRKYAYQLQCEVLESFHDREVNCPTRQFYILERSLRSAFDVFGYLNCTEDERALLREKVSRMGRENNFSFQRSVYIYVRTPADKCHRNIGIRDKAVDSLIDIDYLRLLEKRHDEVFMGPDSTTIVLDGTKNSEDLARDAFDTIEKLLATQRID</sequence>
<dbReference type="Gene3D" id="3.40.50.300">
    <property type="entry name" value="P-loop containing nucleotide triphosphate hydrolases"/>
    <property type="match status" value="1"/>
</dbReference>
<dbReference type="GO" id="GO:0019136">
    <property type="term" value="F:deoxynucleoside kinase activity"/>
    <property type="evidence" value="ECO:0007669"/>
    <property type="project" value="InterPro"/>
</dbReference>